<evidence type="ECO:0000313" key="3">
    <source>
        <dbReference type="WBParaSite" id="BXY_1553200.1"/>
    </source>
</evidence>
<dbReference type="Proteomes" id="UP000095284">
    <property type="component" value="Unplaced"/>
</dbReference>
<evidence type="ECO:0000313" key="2">
    <source>
        <dbReference type="Proteomes" id="UP000095284"/>
    </source>
</evidence>
<sequence>MGHLMGIEIHKDLSRTLAVIWKCSSFQINPGFSCFHKNLISFYRMKYINIVLVVISVLAVLVSSNPVKEQKPAFVGYCNKDSDCHKECQDFCSLVHNADCNKYQCAGKRCYQTCLRRAA</sequence>
<name>A0A1I7SR68_BURXY</name>
<keyword evidence="1" id="KW-1133">Transmembrane helix</keyword>
<dbReference type="AlphaFoldDB" id="A0A1I7SR68"/>
<reference evidence="3" key="1">
    <citation type="submission" date="2016-11" db="UniProtKB">
        <authorList>
            <consortium name="WormBaseParasite"/>
        </authorList>
    </citation>
    <scope>IDENTIFICATION</scope>
</reference>
<keyword evidence="1" id="KW-0812">Transmembrane</keyword>
<keyword evidence="1" id="KW-0472">Membrane</keyword>
<dbReference type="WBParaSite" id="BXY_1553200.1">
    <property type="protein sequence ID" value="BXY_1553200.1"/>
    <property type="gene ID" value="BXY_1553200"/>
</dbReference>
<feature type="transmembrane region" description="Helical" evidence="1">
    <location>
        <begin position="47"/>
        <end position="64"/>
    </location>
</feature>
<organism evidence="2 3">
    <name type="scientific">Bursaphelenchus xylophilus</name>
    <name type="common">Pinewood nematode worm</name>
    <name type="synonym">Aphelenchoides xylophilus</name>
    <dbReference type="NCBI Taxonomy" id="6326"/>
    <lineage>
        <taxon>Eukaryota</taxon>
        <taxon>Metazoa</taxon>
        <taxon>Ecdysozoa</taxon>
        <taxon>Nematoda</taxon>
        <taxon>Chromadorea</taxon>
        <taxon>Rhabditida</taxon>
        <taxon>Tylenchina</taxon>
        <taxon>Tylenchomorpha</taxon>
        <taxon>Aphelenchoidea</taxon>
        <taxon>Aphelenchoididae</taxon>
        <taxon>Bursaphelenchus</taxon>
    </lineage>
</organism>
<protein>
    <submittedName>
        <fullName evidence="3">Defensin-like protein</fullName>
    </submittedName>
</protein>
<accession>A0A1I7SR68</accession>
<evidence type="ECO:0000256" key="1">
    <source>
        <dbReference type="SAM" id="Phobius"/>
    </source>
</evidence>
<proteinExistence type="predicted"/>